<feature type="region of interest" description="Disordered" evidence="1">
    <location>
        <begin position="1"/>
        <end position="48"/>
    </location>
</feature>
<comment type="caution">
    <text evidence="2">The sequence shown here is derived from an EMBL/GenBank/DDBJ whole genome shotgun (WGS) entry which is preliminary data.</text>
</comment>
<protein>
    <submittedName>
        <fullName evidence="2">Uncharacterized protein</fullName>
    </submittedName>
</protein>
<organism evidence="2 3">
    <name type="scientific">Aquatica leii</name>
    <dbReference type="NCBI Taxonomy" id="1421715"/>
    <lineage>
        <taxon>Eukaryota</taxon>
        <taxon>Metazoa</taxon>
        <taxon>Ecdysozoa</taxon>
        <taxon>Arthropoda</taxon>
        <taxon>Hexapoda</taxon>
        <taxon>Insecta</taxon>
        <taxon>Pterygota</taxon>
        <taxon>Neoptera</taxon>
        <taxon>Endopterygota</taxon>
        <taxon>Coleoptera</taxon>
        <taxon>Polyphaga</taxon>
        <taxon>Elateriformia</taxon>
        <taxon>Elateroidea</taxon>
        <taxon>Lampyridae</taxon>
        <taxon>Luciolinae</taxon>
        <taxon>Aquatica</taxon>
    </lineage>
</organism>
<feature type="compositionally biased region" description="Acidic residues" evidence="1">
    <location>
        <begin position="10"/>
        <end position="28"/>
    </location>
</feature>
<feature type="compositionally biased region" description="Basic and acidic residues" evidence="1">
    <location>
        <begin position="407"/>
        <end position="419"/>
    </location>
</feature>
<reference evidence="3" key="1">
    <citation type="submission" date="2023-01" db="EMBL/GenBank/DDBJ databases">
        <title>Key to firefly adult light organ development and bioluminescence: homeobox transcription factors regulate luciferase expression and transportation to peroxisome.</title>
        <authorList>
            <person name="Fu X."/>
        </authorList>
    </citation>
    <scope>NUCLEOTIDE SEQUENCE [LARGE SCALE GENOMIC DNA]</scope>
</reference>
<name>A0AAN7QNU1_9COLE</name>
<evidence type="ECO:0000256" key="1">
    <source>
        <dbReference type="SAM" id="MobiDB-lite"/>
    </source>
</evidence>
<dbReference type="PANTHER" id="PTHR33480:SF1">
    <property type="entry name" value="TYR RECOMBINASE DOMAIN-CONTAINING PROTEIN"/>
    <property type="match status" value="1"/>
</dbReference>
<dbReference type="PANTHER" id="PTHR33480">
    <property type="entry name" value="SET DOMAIN-CONTAINING PROTEIN-RELATED"/>
    <property type="match status" value="1"/>
</dbReference>
<accession>A0AAN7QNU1</accession>
<proteinExistence type="predicted"/>
<gene>
    <name evidence="2" type="ORF">RN001_002984</name>
</gene>
<keyword evidence="3" id="KW-1185">Reference proteome</keyword>
<sequence>MEFTSSDSEIISETEYEASEHELDDTEGDNMRNQENLEQENTQKAFKRERKRRKHHCIYCYLNVSNYSRHLERNHSDELQVQEIFCLNKKSKKRKKLLDRLRREGDFISTEIVPVLKIENKQTTDYIACKFCKGYYSKKCLRRHVKKCFFNPDPSKPIKSQIEGQNIMIGAFGPNDPLKISGLLDKLRADKISLTAKRDKIICEVARRYLKSHKEKHLVTVAKRYMRRLARILEQVRQYEGNSKLSLEEILKPSQFKNLIQATKSVSGYETESDTYKSPSFALQTGTLLKRAIQAALSIEIQRDNPSDEKRTDLNNLIHLIETDWAYEISTQAVQNLAINRFNKPTLIPLTKDIKGKRLEEIELDENTDNVIEDNDSDDEMKIDELKESNKINQINNIEENEPANIDEIRCPKKSKREI</sequence>
<dbReference type="EMBL" id="JARPUR010000001">
    <property type="protein sequence ID" value="KAK4886713.1"/>
    <property type="molecule type" value="Genomic_DNA"/>
</dbReference>
<feature type="region of interest" description="Disordered" evidence="1">
    <location>
        <begin position="398"/>
        <end position="419"/>
    </location>
</feature>
<dbReference type="AlphaFoldDB" id="A0AAN7QNU1"/>
<dbReference type="Proteomes" id="UP001353858">
    <property type="component" value="Unassembled WGS sequence"/>
</dbReference>
<evidence type="ECO:0000313" key="3">
    <source>
        <dbReference type="Proteomes" id="UP001353858"/>
    </source>
</evidence>
<evidence type="ECO:0000313" key="2">
    <source>
        <dbReference type="EMBL" id="KAK4886713.1"/>
    </source>
</evidence>
<feature type="compositionally biased region" description="Polar residues" evidence="1">
    <location>
        <begin position="31"/>
        <end position="44"/>
    </location>
</feature>